<keyword evidence="7" id="KW-0276">Fatty acid metabolism</keyword>
<dbReference type="FunFam" id="3.40.47.10:FF:000009">
    <property type="entry name" value="3-oxoacyl-[acyl-carrier-protein] synthase 2"/>
    <property type="match status" value="1"/>
</dbReference>
<evidence type="ECO:0000256" key="9">
    <source>
        <dbReference type="ARBA" id="ARBA00023160"/>
    </source>
</evidence>
<dbReference type="EC" id="2.3.1.179" evidence="3 11"/>
<accession>A0A7Z7BR82</accession>
<dbReference type="NCBIfam" id="NF004970">
    <property type="entry name" value="PRK06333.1"/>
    <property type="match status" value="1"/>
</dbReference>
<dbReference type="InterPro" id="IPR018201">
    <property type="entry name" value="Ketoacyl_synth_AS"/>
</dbReference>
<dbReference type="PANTHER" id="PTHR11712">
    <property type="entry name" value="POLYKETIDE SYNTHASE-RELATED"/>
    <property type="match status" value="1"/>
</dbReference>
<comment type="catalytic activity">
    <reaction evidence="11">
        <text>(9Z)-hexadecenoyl-[ACP] + malonyl-[ACP] + H(+) = 3-oxo-(11Z)-octadecenoyl-[ACP] + holo-[ACP] + CO2</text>
        <dbReference type="Rhea" id="RHEA:55040"/>
        <dbReference type="Rhea" id="RHEA-COMP:9623"/>
        <dbReference type="Rhea" id="RHEA-COMP:9685"/>
        <dbReference type="Rhea" id="RHEA-COMP:10800"/>
        <dbReference type="Rhea" id="RHEA-COMP:14074"/>
        <dbReference type="ChEBI" id="CHEBI:15378"/>
        <dbReference type="ChEBI" id="CHEBI:16526"/>
        <dbReference type="ChEBI" id="CHEBI:64479"/>
        <dbReference type="ChEBI" id="CHEBI:78449"/>
        <dbReference type="ChEBI" id="CHEBI:83989"/>
        <dbReference type="ChEBI" id="CHEBI:138538"/>
        <dbReference type="EC" id="2.3.1.179"/>
    </reaction>
</comment>
<keyword evidence="8" id="KW-0443">Lipid metabolism</keyword>
<dbReference type="Gene3D" id="3.40.47.10">
    <property type="match status" value="1"/>
</dbReference>
<dbReference type="EMBL" id="FNEW01000005">
    <property type="protein sequence ID" value="SDK21188.1"/>
    <property type="molecule type" value="Genomic_DNA"/>
</dbReference>
<dbReference type="Pfam" id="PF02801">
    <property type="entry name" value="Ketoacyl-synt_C"/>
    <property type="match status" value="1"/>
</dbReference>
<evidence type="ECO:0000313" key="14">
    <source>
        <dbReference type="EMBL" id="SDK21188.1"/>
    </source>
</evidence>
<evidence type="ECO:0000256" key="6">
    <source>
        <dbReference type="ARBA" id="ARBA00022679"/>
    </source>
</evidence>
<feature type="active site" description="For beta-ketoacyl synthase activity" evidence="12">
    <location>
        <position position="171"/>
    </location>
</feature>
<evidence type="ECO:0000256" key="8">
    <source>
        <dbReference type="ARBA" id="ARBA00023098"/>
    </source>
</evidence>
<evidence type="ECO:0000256" key="12">
    <source>
        <dbReference type="PIRSR" id="PIRSR000447-1"/>
    </source>
</evidence>
<keyword evidence="9 11" id="KW-0275">Fatty acid biosynthesis</keyword>
<dbReference type="PROSITE" id="PS52004">
    <property type="entry name" value="KS3_2"/>
    <property type="match status" value="1"/>
</dbReference>
<dbReference type="RefSeq" id="WP_092733997.1">
    <property type="nucleotide sequence ID" value="NZ_CP116684.1"/>
</dbReference>
<dbReference type="GO" id="GO:0005829">
    <property type="term" value="C:cytosol"/>
    <property type="evidence" value="ECO:0007669"/>
    <property type="project" value="TreeGrafter"/>
</dbReference>
<comment type="similarity">
    <text evidence="2 11 13">Belongs to the thiolase-like superfamily. Beta-ketoacyl-ACP synthases family.</text>
</comment>
<dbReference type="SMART" id="SM00825">
    <property type="entry name" value="PKS_KS"/>
    <property type="match status" value="1"/>
</dbReference>
<dbReference type="InterPro" id="IPR017568">
    <property type="entry name" value="3-oxoacyl-ACP_synth-2"/>
</dbReference>
<dbReference type="NCBIfam" id="NF005589">
    <property type="entry name" value="PRK07314.1"/>
    <property type="match status" value="1"/>
</dbReference>
<sequence length="432" mass="44520">MRRIVVTGMGAVSPLGANVDISWSRLLAGQSGIRRLTDDVVGDLPAKVGGVVPSLAEDPEGGFDPDRIIAPKDQRKVDRFIIFALAAAEEALVQANWKPVSNEDRLRTATIIASGIGGFPAITEAVRTVDQRGVRRLSPFTIPSFLVNLAAGQVSIRHGFKGPLGAPVTACAAGVQAIGDAARLIRSNEADIAVCGGTEACMNIVSLGGFAAARSLSTGFNETPTKASRPFDTARDGFVMGEGAGVLVIEALSHALARGATPIAELVGYGTTADAHHITSGPEDGSGARRAMEIAIAQAGIAPHEIGHLNAHATSTPVGDLGEIRAIKSVFGQRKSVAVSGTKSATGHLLGAAGGLEAIFTILALKNRIAPPTLNLNAPDTESDGIDFVANLARSLDAEYAISNGFGFGGVNASVLFRRWPKASNSGISSVR</sequence>
<dbReference type="InterPro" id="IPR000794">
    <property type="entry name" value="Beta-ketoacyl_synthase"/>
</dbReference>
<evidence type="ECO:0000256" key="10">
    <source>
        <dbReference type="ARBA" id="ARBA00023315"/>
    </source>
</evidence>
<evidence type="ECO:0000256" key="5">
    <source>
        <dbReference type="ARBA" id="ARBA00022516"/>
    </source>
</evidence>
<proteinExistence type="inferred from homology"/>
<comment type="function">
    <text evidence="11">Involved in the type II fatty acid elongation cycle. Catalyzes the elongation of a wide range of acyl-ACP by the addition of two carbons from malonyl-ACP to an acyl acceptor. Can efficiently catalyze the conversion of palmitoleoyl-ACP (cis-hexadec-9-enoyl-ACP) to cis-vaccenoyl-ACP (cis-octadec-11-enoyl-ACP), an essential step in the thermal regulation of fatty acid composition.</text>
</comment>
<dbReference type="CDD" id="cd00834">
    <property type="entry name" value="KAS_I_II"/>
    <property type="match status" value="1"/>
</dbReference>
<dbReference type="InterPro" id="IPR020841">
    <property type="entry name" value="PKS_Beta-ketoAc_synthase_dom"/>
</dbReference>
<dbReference type="PANTHER" id="PTHR11712:SF321">
    <property type="entry name" value="3-OXOACYL-[ACYL-CARRIER-PROTEIN] SYNTHASE 2"/>
    <property type="match status" value="1"/>
</dbReference>
<comment type="pathway">
    <text evidence="1 11">Lipid metabolism; fatty acid biosynthesis.</text>
</comment>
<evidence type="ECO:0000313" key="15">
    <source>
        <dbReference type="Proteomes" id="UP000198917"/>
    </source>
</evidence>
<keyword evidence="5 11" id="KW-0444">Lipid biosynthesis</keyword>
<dbReference type="Proteomes" id="UP000198917">
    <property type="component" value="Unassembled WGS sequence"/>
</dbReference>
<reference evidence="14 15" key="1">
    <citation type="submission" date="2016-10" db="EMBL/GenBank/DDBJ databases">
        <authorList>
            <person name="Varghese N."/>
            <person name="Submissions S."/>
        </authorList>
    </citation>
    <scope>NUCLEOTIDE SEQUENCE [LARGE SCALE GENOMIC DNA]</scope>
    <source>
        <strain evidence="14 15">PDC82</strain>
    </source>
</reference>
<dbReference type="Pfam" id="PF00109">
    <property type="entry name" value="ketoacyl-synt"/>
    <property type="match status" value="1"/>
</dbReference>
<dbReference type="PROSITE" id="PS00606">
    <property type="entry name" value="KS3_1"/>
    <property type="match status" value="1"/>
</dbReference>
<dbReference type="InterPro" id="IPR014031">
    <property type="entry name" value="Ketoacyl_synth_C"/>
</dbReference>
<dbReference type="InterPro" id="IPR016039">
    <property type="entry name" value="Thiolase-like"/>
</dbReference>
<dbReference type="AlphaFoldDB" id="A0A7Z7BR82"/>
<comment type="caution">
    <text evidence="14">The sequence shown here is derived from an EMBL/GenBank/DDBJ whole genome shotgun (WGS) entry which is preliminary data.</text>
</comment>
<keyword evidence="10 11" id="KW-0012">Acyltransferase</keyword>
<dbReference type="SUPFAM" id="SSF53901">
    <property type="entry name" value="Thiolase-like"/>
    <property type="match status" value="2"/>
</dbReference>
<name>A0A7Z7BR82_9HYPH</name>
<dbReference type="InterPro" id="IPR014030">
    <property type="entry name" value="Ketoacyl_synth_N"/>
</dbReference>
<dbReference type="GO" id="GO:0006633">
    <property type="term" value="P:fatty acid biosynthetic process"/>
    <property type="evidence" value="ECO:0007669"/>
    <property type="project" value="UniProtKB-UniRule"/>
</dbReference>
<evidence type="ECO:0000256" key="1">
    <source>
        <dbReference type="ARBA" id="ARBA00005194"/>
    </source>
</evidence>
<comment type="catalytic activity">
    <reaction evidence="11">
        <text>a fatty acyl-[ACP] + malonyl-[ACP] + H(+) = a 3-oxoacyl-[ACP] + holo-[ACP] + CO2</text>
        <dbReference type="Rhea" id="RHEA:22836"/>
        <dbReference type="Rhea" id="RHEA-COMP:9623"/>
        <dbReference type="Rhea" id="RHEA-COMP:9685"/>
        <dbReference type="Rhea" id="RHEA-COMP:9916"/>
        <dbReference type="Rhea" id="RHEA-COMP:14125"/>
        <dbReference type="ChEBI" id="CHEBI:15378"/>
        <dbReference type="ChEBI" id="CHEBI:16526"/>
        <dbReference type="ChEBI" id="CHEBI:64479"/>
        <dbReference type="ChEBI" id="CHEBI:78449"/>
        <dbReference type="ChEBI" id="CHEBI:78776"/>
        <dbReference type="ChEBI" id="CHEBI:138651"/>
    </reaction>
</comment>
<evidence type="ECO:0000256" key="3">
    <source>
        <dbReference type="ARBA" id="ARBA00012356"/>
    </source>
</evidence>
<evidence type="ECO:0000256" key="11">
    <source>
        <dbReference type="PIRNR" id="PIRNR000447"/>
    </source>
</evidence>
<keyword evidence="6 11" id="KW-0808">Transferase</keyword>
<dbReference type="UniPathway" id="UPA00094"/>
<protein>
    <recommendedName>
        <fullName evidence="4 11">3-oxoacyl-[acyl-carrier-protein] synthase 2</fullName>
        <ecNumber evidence="3 11">2.3.1.179</ecNumber>
    </recommendedName>
</protein>
<dbReference type="GO" id="GO:0004315">
    <property type="term" value="F:3-oxoacyl-[acyl-carrier-protein] synthase activity"/>
    <property type="evidence" value="ECO:0007669"/>
    <property type="project" value="UniProtKB-UniRule"/>
</dbReference>
<dbReference type="NCBIfam" id="TIGR03150">
    <property type="entry name" value="fabF"/>
    <property type="match status" value="1"/>
</dbReference>
<evidence type="ECO:0000256" key="4">
    <source>
        <dbReference type="ARBA" id="ARBA00014657"/>
    </source>
</evidence>
<organism evidence="14 15">
    <name type="scientific">Agrobacterium fabrum</name>
    <dbReference type="NCBI Taxonomy" id="1176649"/>
    <lineage>
        <taxon>Bacteria</taxon>
        <taxon>Pseudomonadati</taxon>
        <taxon>Pseudomonadota</taxon>
        <taxon>Alphaproteobacteria</taxon>
        <taxon>Hyphomicrobiales</taxon>
        <taxon>Rhizobiaceae</taxon>
        <taxon>Rhizobium/Agrobacterium group</taxon>
        <taxon>Agrobacterium</taxon>
        <taxon>Agrobacterium tumefaciens complex</taxon>
    </lineage>
</organism>
<evidence type="ECO:0000256" key="7">
    <source>
        <dbReference type="ARBA" id="ARBA00022832"/>
    </source>
</evidence>
<evidence type="ECO:0000256" key="2">
    <source>
        <dbReference type="ARBA" id="ARBA00008467"/>
    </source>
</evidence>
<gene>
    <name evidence="14" type="ORF">SAMN05428983_4254</name>
</gene>
<evidence type="ECO:0000256" key="13">
    <source>
        <dbReference type="RuleBase" id="RU003694"/>
    </source>
</evidence>
<dbReference type="PIRSF" id="PIRSF000447">
    <property type="entry name" value="KAS_II"/>
    <property type="match status" value="1"/>
</dbReference>